<dbReference type="SMART" id="SM01360">
    <property type="entry name" value="A2M"/>
    <property type="match status" value="1"/>
</dbReference>
<dbReference type="SMART" id="SM01359">
    <property type="entry name" value="A2M_N_2"/>
    <property type="match status" value="1"/>
</dbReference>
<evidence type="ECO:0000256" key="2">
    <source>
        <dbReference type="ARBA" id="ARBA00022525"/>
    </source>
</evidence>
<name>A0A9Q0DUS2_9TELE</name>
<protein>
    <recommendedName>
        <fullName evidence="4">Anaphylatoxin-like domain-containing protein</fullName>
    </recommendedName>
</protein>
<dbReference type="SUPFAM" id="SSF48239">
    <property type="entry name" value="Terpenoid cyclases/Protein prenyltransferases"/>
    <property type="match status" value="2"/>
</dbReference>
<dbReference type="Pfam" id="PF17789">
    <property type="entry name" value="MG4"/>
    <property type="match status" value="1"/>
</dbReference>
<dbReference type="Pfam" id="PF17791">
    <property type="entry name" value="MG3"/>
    <property type="match status" value="1"/>
</dbReference>
<evidence type="ECO:0000256" key="1">
    <source>
        <dbReference type="ARBA" id="ARBA00004613"/>
    </source>
</evidence>
<evidence type="ECO:0000313" key="6">
    <source>
        <dbReference type="Proteomes" id="UP001148018"/>
    </source>
</evidence>
<dbReference type="Pfam" id="PF07678">
    <property type="entry name" value="TED_complement"/>
    <property type="match status" value="2"/>
</dbReference>
<dbReference type="PANTHER" id="PTHR11412">
    <property type="entry name" value="MACROGLOBULIN / COMPLEMENT"/>
    <property type="match status" value="1"/>
</dbReference>
<dbReference type="Gene3D" id="2.60.40.1930">
    <property type="match status" value="2"/>
</dbReference>
<dbReference type="Gene3D" id="1.20.91.20">
    <property type="entry name" value="Anaphylotoxins (complement system)"/>
    <property type="match status" value="1"/>
</dbReference>
<dbReference type="InterPro" id="IPR011625">
    <property type="entry name" value="A2M_N_BRD"/>
</dbReference>
<dbReference type="OrthoDB" id="6359008at2759"/>
<dbReference type="GO" id="GO:0005615">
    <property type="term" value="C:extracellular space"/>
    <property type="evidence" value="ECO:0007669"/>
    <property type="project" value="InterPro"/>
</dbReference>
<evidence type="ECO:0000259" key="4">
    <source>
        <dbReference type="PROSITE" id="PS01178"/>
    </source>
</evidence>
<dbReference type="Gene3D" id="1.50.10.20">
    <property type="match status" value="1"/>
</dbReference>
<dbReference type="InterPro" id="IPR002890">
    <property type="entry name" value="MG2"/>
</dbReference>
<dbReference type="Gene3D" id="1.20.50.70">
    <property type="match status" value="1"/>
</dbReference>
<organism evidence="5 6">
    <name type="scientific">Muraenolepis orangiensis</name>
    <name type="common">Patagonian moray cod</name>
    <dbReference type="NCBI Taxonomy" id="630683"/>
    <lineage>
        <taxon>Eukaryota</taxon>
        <taxon>Metazoa</taxon>
        <taxon>Chordata</taxon>
        <taxon>Craniata</taxon>
        <taxon>Vertebrata</taxon>
        <taxon>Euteleostomi</taxon>
        <taxon>Actinopterygii</taxon>
        <taxon>Neopterygii</taxon>
        <taxon>Teleostei</taxon>
        <taxon>Neoteleostei</taxon>
        <taxon>Acanthomorphata</taxon>
        <taxon>Zeiogadaria</taxon>
        <taxon>Gadariae</taxon>
        <taxon>Gadiformes</taxon>
        <taxon>Muraenolepidoidei</taxon>
        <taxon>Muraenolepididae</taxon>
        <taxon>Muraenolepis</taxon>
    </lineage>
</organism>
<dbReference type="SMART" id="SM01419">
    <property type="entry name" value="Thiol-ester_cl"/>
    <property type="match status" value="1"/>
</dbReference>
<dbReference type="FunFam" id="2.60.40.1940:FF:000001">
    <property type="entry name" value="Complement component C3"/>
    <property type="match status" value="1"/>
</dbReference>
<dbReference type="PROSITE" id="PS01177">
    <property type="entry name" value="ANAPHYLATOXIN_1"/>
    <property type="match status" value="1"/>
</dbReference>
<dbReference type="SMART" id="SM00104">
    <property type="entry name" value="ANATO"/>
    <property type="match status" value="1"/>
</dbReference>
<dbReference type="Pfam" id="PF07703">
    <property type="entry name" value="A2M_BRD"/>
    <property type="match status" value="1"/>
</dbReference>
<comment type="subcellular location">
    <subcellularLocation>
        <location evidence="1">Secreted</location>
    </subcellularLocation>
</comment>
<dbReference type="InterPro" id="IPR001599">
    <property type="entry name" value="Macroglobln_a2"/>
</dbReference>
<dbReference type="InterPro" id="IPR000020">
    <property type="entry name" value="Anaphylatoxin/fibulin"/>
</dbReference>
<dbReference type="InterPro" id="IPR041555">
    <property type="entry name" value="MG3"/>
</dbReference>
<dbReference type="InterPro" id="IPR047565">
    <property type="entry name" value="Alpha-macroglob_thiol-ester_cl"/>
</dbReference>
<accession>A0A9Q0DUS2</accession>
<dbReference type="InterPro" id="IPR048848">
    <property type="entry name" value="C3_CUB2"/>
</dbReference>
<keyword evidence="3" id="KW-1015">Disulfide bond</keyword>
<dbReference type="Pfam" id="PF00207">
    <property type="entry name" value="A2M"/>
    <property type="match status" value="1"/>
</dbReference>
<dbReference type="InterPro" id="IPR018081">
    <property type="entry name" value="Anaphylatoxin_comp_syst"/>
</dbReference>
<reference evidence="5" key="1">
    <citation type="submission" date="2022-07" db="EMBL/GenBank/DDBJ databases">
        <title>Chromosome-level genome of Muraenolepis orangiensis.</title>
        <authorList>
            <person name="Kim J."/>
        </authorList>
    </citation>
    <scope>NUCLEOTIDE SEQUENCE</scope>
    <source>
        <strain evidence="5">KU_S4_2022</strain>
        <tissue evidence="5">Muscle</tissue>
    </source>
</reference>
<dbReference type="InterPro" id="IPR013783">
    <property type="entry name" value="Ig-like_fold"/>
</dbReference>
<dbReference type="Gene3D" id="6.20.50.160">
    <property type="match status" value="1"/>
</dbReference>
<evidence type="ECO:0000256" key="3">
    <source>
        <dbReference type="ARBA" id="ARBA00023157"/>
    </source>
</evidence>
<dbReference type="Gene3D" id="2.60.40.1940">
    <property type="match status" value="1"/>
</dbReference>
<sequence length="1297" mass="144266">MTRFEYLRLETTYDPPLFHLPTCSCSFHVCLESDPCQGLHQRPQLKQHVVLEARFSDGTSLKKEVMVSFQAGYIFIQTDKPLYTPNTRVQYRMFGVTPSMAPISDDNDDASIINIHIVATVSLISGLYGNFYELPEIVSNGMWRVVASFQNNKHLNYSAEFEVKDYVLPGFEIKMTVERNFFYVEDKELSVDIQATYLFGQHVEGSTYVVFGIFDHNKEKHSLPASFQRLLLNKGKTKATLTREHILETYPEVEDLTGSSIYVSVSVLTQSGSEMVDAEKQGITIVNSPYTLHLTNTPKYFKPLMSFEVVVYAENPDGSPAKDLDLLVNPGGVSATTGRNGIARVRTNNPQVSDGREASATMTAVAYSSTLKSYLHIGVGSSDVQSRGQLVKFGRISTKLLSVVLMLPVTKEMMPSFRIVAFYHDRGEVVSDAIWVDVEDTCMGSFKLGLKDGSIPKIHRPGDTFHYKITGDPGATVGLVAVDKGVYVLNNKHRLTQKKVWDIVQRYDTGCTPGGGLNGMQVFADAGLLFRSQNLETDNRQELKCPVSATRAKRESHVRDLRTTLLSGFTEPLARQCCLDGMSDTPLSYSCARRREYVLDGQLCADAFLRCCEEMAKLKAESKTEALLLARSKSVIIWRVDGDGGRQNMDIEFKESGEIGTRTEFPESWLWMQYKLPLCTKENCMTTSLDKEVPLKDSITTWHLTGISLSPTHGICIDDSFTIVVQKDFFLDLRLPYSAVRGEQIEVKAVLHNYLSDEITAQVSLKEIPGVCSTASKRGQHVETVTVAAGGTLSVPFILIPMKHGRFPVEVKAWVAKRQLEDGVQRVLLVVVSFLTQEFFQKDDKQVATISNPIEEKYIVPHTPRSSQIYVTGGSQMNVLVEHVLSGASMGQMIQQPSGCGEPNMMSLTLPLIATTYLDRTSQWDLVGFSKRAQALGFINTIDLDLAGLKRIRAHSTSSSSPFRIHRQPGTDSVMTLCHHTGYQNQLTYRTADGAFSTFQNEPGKSWLTSYVAKVFAMAYHLVDVDINIMCSAVKWVVLNSQMPDGSFKELGAIVHTEMIGGVSGSDASMTAFSLIALQETLELCIERVANMPGSIRKAVDYLEKVLPHLTNPYAVAMVSYALANDNKFNKETLYRFASPEKDHWPVTTSYLFTLEATAYALLALVKAKEFEDAKPIVKWLNTQKTSNGGFQSTQSTIMVYQALAEYWISAKEQQYRIDIEIQVPGRSDTAPIGISNSNAFQTRTSEKFNDINQVVNVTATGSGEATVSLVSMYYEMSASSQTGNCEQFDVRVELIP</sequence>
<dbReference type="CDD" id="cd00017">
    <property type="entry name" value="ANATO"/>
    <property type="match status" value="1"/>
</dbReference>
<feature type="domain" description="Anaphylatoxin-like" evidence="4">
    <location>
        <begin position="577"/>
        <end position="612"/>
    </location>
</feature>
<dbReference type="PROSITE" id="PS01178">
    <property type="entry name" value="ANAPHYLATOXIN_2"/>
    <property type="match status" value="1"/>
</dbReference>
<evidence type="ECO:0000313" key="5">
    <source>
        <dbReference type="EMBL" id="KAJ3596179.1"/>
    </source>
</evidence>
<gene>
    <name evidence="5" type="ORF">NHX12_002588</name>
</gene>
<dbReference type="PANTHER" id="PTHR11412:SF81">
    <property type="entry name" value="COMPLEMENT C3"/>
    <property type="match status" value="1"/>
</dbReference>
<dbReference type="InterPro" id="IPR011626">
    <property type="entry name" value="Alpha-macroglobulin_TED"/>
</dbReference>
<dbReference type="InterPro" id="IPR050473">
    <property type="entry name" value="A2M/Complement_sys"/>
</dbReference>
<proteinExistence type="predicted"/>
<dbReference type="Gene3D" id="2.20.210.20">
    <property type="match status" value="1"/>
</dbReference>
<dbReference type="CDD" id="cd02896">
    <property type="entry name" value="complement_C3_C4_C5"/>
    <property type="match status" value="1"/>
</dbReference>
<dbReference type="Pfam" id="PF01835">
    <property type="entry name" value="MG2"/>
    <property type="match status" value="1"/>
</dbReference>
<dbReference type="Gene3D" id="2.20.130.20">
    <property type="match status" value="1"/>
</dbReference>
<feature type="non-terminal residue" evidence="5">
    <location>
        <position position="1"/>
    </location>
</feature>
<dbReference type="GO" id="GO:0004866">
    <property type="term" value="F:endopeptidase inhibitor activity"/>
    <property type="evidence" value="ECO:0007669"/>
    <property type="project" value="InterPro"/>
</dbReference>
<keyword evidence="6" id="KW-1185">Reference proteome</keyword>
<dbReference type="EMBL" id="JANIIK010000110">
    <property type="protein sequence ID" value="KAJ3596179.1"/>
    <property type="molecule type" value="Genomic_DNA"/>
</dbReference>
<dbReference type="FunFam" id="2.60.40.10:FF:000155">
    <property type="entry name" value="complement C3 isoform X1"/>
    <property type="match status" value="1"/>
</dbReference>
<dbReference type="Pfam" id="PF21308">
    <property type="entry name" value="C3_CUB2"/>
    <property type="match status" value="1"/>
</dbReference>
<dbReference type="InterPro" id="IPR040839">
    <property type="entry name" value="MG4"/>
</dbReference>
<keyword evidence="2" id="KW-0964">Secreted</keyword>
<dbReference type="Gene3D" id="2.60.40.10">
    <property type="entry name" value="Immunoglobulins"/>
    <property type="match status" value="2"/>
</dbReference>
<dbReference type="SUPFAM" id="SSF47686">
    <property type="entry name" value="Anaphylotoxins (complement system)"/>
    <property type="match status" value="1"/>
</dbReference>
<comment type="caution">
    <text evidence="5">The sequence shown here is derived from an EMBL/GenBank/DDBJ whole genome shotgun (WGS) entry which is preliminary data.</text>
</comment>
<dbReference type="Pfam" id="PF01821">
    <property type="entry name" value="ANATO"/>
    <property type="match status" value="1"/>
</dbReference>
<dbReference type="Proteomes" id="UP001148018">
    <property type="component" value="Unassembled WGS sequence"/>
</dbReference>
<dbReference type="InterPro" id="IPR008930">
    <property type="entry name" value="Terpenoid_cyclase/PrenylTrfase"/>
</dbReference>